<keyword evidence="3" id="KW-1185">Reference proteome</keyword>
<evidence type="ECO:0000313" key="3">
    <source>
        <dbReference type="Proteomes" id="UP000635477"/>
    </source>
</evidence>
<sequence>MRLRILDNFQNIDGLEFAVDAAKEEGEHAYTMTFIPWILLAGLITLSAACGLAAGLALDSLKVPSFRSGRMLDAIRLTADLGVALDKEVFEEASSWNGEKLNKAADGVRFQYEPMRLDKGRHSMGVRLRQVQPPEGNREHGHCATTNG</sequence>
<accession>A0A8H4U6F8</accession>
<comment type="caution">
    <text evidence="2">The sequence shown here is derived from an EMBL/GenBank/DDBJ whole genome shotgun (WGS) entry which is preliminary data.</text>
</comment>
<dbReference type="EMBL" id="JABEYC010001020">
    <property type="protein sequence ID" value="KAF4970467.1"/>
    <property type="molecule type" value="Genomic_DNA"/>
</dbReference>
<reference evidence="2" key="1">
    <citation type="journal article" date="2020" name="BMC Genomics">
        <title>Correction to: Identification and distribution of gene clusters required for synthesis of sphingolipid metabolism inhibitors in diverse species of the filamentous fungus Fusarium.</title>
        <authorList>
            <person name="Kim H.S."/>
            <person name="Lohmar J.M."/>
            <person name="Busman M."/>
            <person name="Brown D.W."/>
            <person name="Naumann T.A."/>
            <person name="Divon H.H."/>
            <person name="Lysoe E."/>
            <person name="Uhlig S."/>
            <person name="Proctor R.H."/>
        </authorList>
    </citation>
    <scope>NUCLEOTIDE SEQUENCE</scope>
    <source>
        <strain evidence="2">NRRL 22465</strain>
    </source>
</reference>
<dbReference type="Proteomes" id="UP000635477">
    <property type="component" value="Unassembled WGS sequence"/>
</dbReference>
<keyword evidence="1" id="KW-0472">Membrane</keyword>
<dbReference type="AlphaFoldDB" id="A0A8H4U6F8"/>
<feature type="transmembrane region" description="Helical" evidence="1">
    <location>
        <begin position="34"/>
        <end position="58"/>
    </location>
</feature>
<evidence type="ECO:0000313" key="2">
    <source>
        <dbReference type="EMBL" id="KAF4970467.1"/>
    </source>
</evidence>
<proteinExistence type="predicted"/>
<organism evidence="2 3">
    <name type="scientific">Fusarium zealandicum</name>
    <dbReference type="NCBI Taxonomy" id="1053134"/>
    <lineage>
        <taxon>Eukaryota</taxon>
        <taxon>Fungi</taxon>
        <taxon>Dikarya</taxon>
        <taxon>Ascomycota</taxon>
        <taxon>Pezizomycotina</taxon>
        <taxon>Sordariomycetes</taxon>
        <taxon>Hypocreomycetidae</taxon>
        <taxon>Hypocreales</taxon>
        <taxon>Nectriaceae</taxon>
        <taxon>Fusarium</taxon>
        <taxon>Fusarium staphyleae species complex</taxon>
    </lineage>
</organism>
<evidence type="ECO:0000256" key="1">
    <source>
        <dbReference type="SAM" id="Phobius"/>
    </source>
</evidence>
<gene>
    <name evidence="2" type="ORF">FZEAL_10031</name>
</gene>
<reference evidence="2" key="2">
    <citation type="submission" date="2020-05" db="EMBL/GenBank/DDBJ databases">
        <authorList>
            <person name="Kim H.-S."/>
            <person name="Proctor R.H."/>
            <person name="Brown D.W."/>
        </authorList>
    </citation>
    <scope>NUCLEOTIDE SEQUENCE</scope>
    <source>
        <strain evidence="2">NRRL 22465</strain>
    </source>
</reference>
<dbReference type="OrthoDB" id="2840209at2759"/>
<keyword evidence="1" id="KW-1133">Transmembrane helix</keyword>
<name>A0A8H4U6F8_9HYPO</name>
<protein>
    <submittedName>
        <fullName evidence="2">Uncharacterized protein</fullName>
    </submittedName>
</protein>
<keyword evidence="1" id="KW-0812">Transmembrane</keyword>